<comment type="caution">
    <text evidence="3">The sequence shown here is derived from an EMBL/GenBank/DDBJ whole genome shotgun (WGS) entry which is preliminary data.</text>
</comment>
<evidence type="ECO:0000313" key="4">
    <source>
        <dbReference type="Proteomes" id="UP000664203"/>
    </source>
</evidence>
<name>A0A8H3FWF0_9LECA</name>
<keyword evidence="4" id="KW-1185">Reference proteome</keyword>
<dbReference type="Pfam" id="PF17107">
    <property type="entry name" value="SesA"/>
    <property type="match status" value="1"/>
</dbReference>
<dbReference type="Gene3D" id="3.40.50.2300">
    <property type="match status" value="1"/>
</dbReference>
<sequence>MAFGFGVGDIIALTTMIVKTIEDIHDAPEELQDLAERVELVEITLESTHEKLPHNAPARNMSNIVRLKDRVKEVLSTIKQIVIKYRDNEGRVNPFHRVMYSVGDKREVVKLVVKLGERTKNLTDFLLVQTWDSTNQIRPLIEQVLIQTRSDQELAKDQSRRKDEIATCGPGSQKETDIQTTGCNQVDQVQAVLDHILQTERSSDSTLLPDQEDVSIEKETVVHLGQAGIGDQQAAKAAFPSRKFDPISYTAGRNSLEDPKGWIMVIDSYNEVRSIIAQTYLELVRIWTVNNSGKWLFNRVESAGVRVETKFAKRCFKSRSDFLVTSGKAPESAALKAISGKKPYFQSDEKSDILTRIAQHRSRGIDNWHFRKYQYMLCFDRSVYETVTTLAKYCTKKYGDLPSYANLSKIVLIKDIRLKDAAANLDADATTKLVESIKDGLKSFLKAEYHWTRPPLSVTDGPFRTKQIVLPKIDVKLSPAEEEAKLNEISTKTDCRIRVTNERFDSQLLTITGRSEALSFASSLFREALF</sequence>
<dbReference type="AlphaFoldDB" id="A0A8H3FWF0"/>
<evidence type="ECO:0000259" key="2">
    <source>
        <dbReference type="Pfam" id="PF17107"/>
    </source>
</evidence>
<dbReference type="InterPro" id="IPR031352">
    <property type="entry name" value="SesA"/>
</dbReference>
<dbReference type="EMBL" id="CAJPDR010000317">
    <property type="protein sequence ID" value="CAF9932029.1"/>
    <property type="molecule type" value="Genomic_DNA"/>
</dbReference>
<dbReference type="Gene3D" id="1.20.930.20">
    <property type="entry name" value="Adaptor protein Cbl, N-terminal domain"/>
    <property type="match status" value="1"/>
</dbReference>
<evidence type="ECO:0000313" key="3">
    <source>
        <dbReference type="EMBL" id="CAF9932029.1"/>
    </source>
</evidence>
<proteinExistence type="predicted"/>
<dbReference type="InterPro" id="IPR036537">
    <property type="entry name" value="Adaptor_Cbl_N_dom_sf"/>
</dbReference>
<feature type="region of interest" description="Disordered" evidence="1">
    <location>
        <begin position="152"/>
        <end position="178"/>
    </location>
</feature>
<evidence type="ECO:0000256" key="1">
    <source>
        <dbReference type="SAM" id="MobiDB-lite"/>
    </source>
</evidence>
<gene>
    <name evidence="3" type="ORF">ALECFALPRED_005148</name>
</gene>
<accession>A0A8H3FWF0</accession>
<reference evidence="3" key="1">
    <citation type="submission" date="2021-03" db="EMBL/GenBank/DDBJ databases">
        <authorList>
            <person name="Tagirdzhanova G."/>
        </authorList>
    </citation>
    <scope>NUCLEOTIDE SEQUENCE</scope>
</reference>
<protein>
    <recommendedName>
        <fullName evidence="2">NACHT-NTPase and P-loop NTPases N-terminal domain-containing protein</fullName>
    </recommendedName>
</protein>
<feature type="compositionally biased region" description="Basic and acidic residues" evidence="1">
    <location>
        <begin position="152"/>
        <end position="165"/>
    </location>
</feature>
<dbReference type="OrthoDB" id="5401981at2759"/>
<dbReference type="Proteomes" id="UP000664203">
    <property type="component" value="Unassembled WGS sequence"/>
</dbReference>
<feature type="domain" description="NACHT-NTPase and P-loop NTPases N-terminal" evidence="2">
    <location>
        <begin position="12"/>
        <end position="122"/>
    </location>
</feature>
<dbReference type="GO" id="GO:0007166">
    <property type="term" value="P:cell surface receptor signaling pathway"/>
    <property type="evidence" value="ECO:0007669"/>
    <property type="project" value="InterPro"/>
</dbReference>
<organism evidence="3 4">
    <name type="scientific">Alectoria fallacina</name>
    <dbReference type="NCBI Taxonomy" id="1903189"/>
    <lineage>
        <taxon>Eukaryota</taxon>
        <taxon>Fungi</taxon>
        <taxon>Dikarya</taxon>
        <taxon>Ascomycota</taxon>
        <taxon>Pezizomycotina</taxon>
        <taxon>Lecanoromycetes</taxon>
        <taxon>OSLEUM clade</taxon>
        <taxon>Lecanoromycetidae</taxon>
        <taxon>Lecanorales</taxon>
        <taxon>Lecanorineae</taxon>
        <taxon>Parmeliaceae</taxon>
        <taxon>Alectoria</taxon>
    </lineage>
</organism>